<gene>
    <name evidence="2" type="ORF">NDU88_007610</name>
</gene>
<evidence type="ECO:0000313" key="3">
    <source>
        <dbReference type="Proteomes" id="UP001066276"/>
    </source>
</evidence>
<protein>
    <submittedName>
        <fullName evidence="2">Uncharacterized protein</fullName>
    </submittedName>
</protein>
<dbReference type="Proteomes" id="UP001066276">
    <property type="component" value="Chromosome 5"/>
</dbReference>
<feature type="region of interest" description="Disordered" evidence="1">
    <location>
        <begin position="1"/>
        <end position="56"/>
    </location>
</feature>
<feature type="compositionally biased region" description="Basic and acidic residues" evidence="1">
    <location>
        <begin position="1"/>
        <end position="14"/>
    </location>
</feature>
<accession>A0AAV7RSW5</accession>
<keyword evidence="3" id="KW-1185">Reference proteome</keyword>
<evidence type="ECO:0000256" key="1">
    <source>
        <dbReference type="SAM" id="MobiDB-lite"/>
    </source>
</evidence>
<evidence type="ECO:0000313" key="2">
    <source>
        <dbReference type="EMBL" id="KAJ1154867.1"/>
    </source>
</evidence>
<comment type="caution">
    <text evidence="2">The sequence shown here is derived from an EMBL/GenBank/DDBJ whole genome shotgun (WGS) entry which is preliminary data.</text>
</comment>
<organism evidence="2 3">
    <name type="scientific">Pleurodeles waltl</name>
    <name type="common">Iberian ribbed newt</name>
    <dbReference type="NCBI Taxonomy" id="8319"/>
    <lineage>
        <taxon>Eukaryota</taxon>
        <taxon>Metazoa</taxon>
        <taxon>Chordata</taxon>
        <taxon>Craniata</taxon>
        <taxon>Vertebrata</taxon>
        <taxon>Euteleostomi</taxon>
        <taxon>Amphibia</taxon>
        <taxon>Batrachia</taxon>
        <taxon>Caudata</taxon>
        <taxon>Salamandroidea</taxon>
        <taxon>Salamandridae</taxon>
        <taxon>Pleurodelinae</taxon>
        <taxon>Pleurodeles</taxon>
    </lineage>
</organism>
<name>A0AAV7RSW5_PLEWA</name>
<reference evidence="2" key="1">
    <citation type="journal article" date="2022" name="bioRxiv">
        <title>Sequencing and chromosome-scale assembly of the giantPleurodeles waltlgenome.</title>
        <authorList>
            <person name="Brown T."/>
            <person name="Elewa A."/>
            <person name="Iarovenko S."/>
            <person name="Subramanian E."/>
            <person name="Araus A.J."/>
            <person name="Petzold A."/>
            <person name="Susuki M."/>
            <person name="Suzuki K.-i.T."/>
            <person name="Hayashi T."/>
            <person name="Toyoda A."/>
            <person name="Oliveira C."/>
            <person name="Osipova E."/>
            <person name="Leigh N.D."/>
            <person name="Simon A."/>
            <person name="Yun M.H."/>
        </authorList>
    </citation>
    <scope>NUCLEOTIDE SEQUENCE</scope>
    <source>
        <strain evidence="2">20211129_DDA</strain>
        <tissue evidence="2">Liver</tissue>
    </source>
</reference>
<dbReference type="AlphaFoldDB" id="A0AAV7RSW5"/>
<feature type="region of interest" description="Disordered" evidence="1">
    <location>
        <begin position="182"/>
        <end position="237"/>
    </location>
</feature>
<sequence>MAARREPLQRHDVRPPPAGSRMAGAQSPPGPLAAAPSHLRLPPGRATPSRHPARRAGLGRNVVSARDAAEPTIAPHIRGQLGDPYLTVKYGARVVAVTPRHARLWCRQTRERADDRKVKPSVFFSFSALYRSAPGGLFWIETPRTPPCGVERGRGDAAPFRADCPAGRGRAWEFGAPQPVGVSLHRTRRGPLDQSPRASPCSWGHEEVAGGRVNKRIKANGGHLEPEVAETNQGSAT</sequence>
<dbReference type="EMBL" id="JANPWB010000009">
    <property type="protein sequence ID" value="KAJ1154867.1"/>
    <property type="molecule type" value="Genomic_DNA"/>
</dbReference>
<proteinExistence type="predicted"/>